<dbReference type="CDD" id="cd01949">
    <property type="entry name" value="GGDEF"/>
    <property type="match status" value="1"/>
</dbReference>
<dbReference type="STRING" id="197479.BFW38_00485"/>
<dbReference type="InterPro" id="IPR001633">
    <property type="entry name" value="EAL_dom"/>
</dbReference>
<dbReference type="Proteomes" id="UP000094291">
    <property type="component" value="Unassembled WGS sequence"/>
</dbReference>
<dbReference type="Pfam" id="PF00563">
    <property type="entry name" value="EAL"/>
    <property type="match status" value="1"/>
</dbReference>
<dbReference type="InterPro" id="IPR050706">
    <property type="entry name" value="Cyclic-di-GMP_PDE-like"/>
</dbReference>
<dbReference type="EMBL" id="MDTQ01000001">
    <property type="protein sequence ID" value="ODC02246.1"/>
    <property type="molecule type" value="Genomic_DNA"/>
</dbReference>
<protein>
    <recommendedName>
        <fullName evidence="6">Diguanylate cyclase</fullName>
    </recommendedName>
</protein>
<organism evidence="4 5">
    <name type="scientific">Terasakiispira papahanaumokuakeensis</name>
    <dbReference type="NCBI Taxonomy" id="197479"/>
    <lineage>
        <taxon>Bacteria</taxon>
        <taxon>Pseudomonadati</taxon>
        <taxon>Pseudomonadota</taxon>
        <taxon>Gammaproteobacteria</taxon>
        <taxon>Oceanospirillales</taxon>
        <taxon>Terasakiispira</taxon>
    </lineage>
</organism>
<dbReference type="InterPro" id="IPR043128">
    <property type="entry name" value="Rev_trsase/Diguanyl_cyclase"/>
</dbReference>
<feature type="domain" description="EAL" evidence="2">
    <location>
        <begin position="404"/>
        <end position="653"/>
    </location>
</feature>
<dbReference type="PANTHER" id="PTHR33121">
    <property type="entry name" value="CYCLIC DI-GMP PHOSPHODIESTERASE PDEF"/>
    <property type="match status" value="1"/>
</dbReference>
<gene>
    <name evidence="4" type="ORF">BFW38_00485</name>
</gene>
<sequence>MAKKLYLLIGRQVTLGFIVLTFLLVVVVGAGMFGLLHQHHQAMTLREDYSFVRERLERLRVDVAMMRRYEKDILLHYSEPTTRDAYFGQWQRYYDNAYRGTRDLAELPQAPELLTRLTRTMLTHLERYSEGMSLLSGDLVAGRITSPKIGNQVVELYQSNLRELDTALLQTSSYLTSREAHFYEASYGLRNQMLVVIGGLGLLALLASLFVAFTVTRRARTIALQLDYQATHDDLTGLLNRRGFEREVASRSHFLDKASLVQALFYIDLDQFKLVNDVCGHTAGDELLQQLCQVMKEVLPEKAVLARIGGDEFALYVDLEQMEDIPWLAQRLLDAVQQYRFAWESRFFAVSASIGIIQLEEDGRLLRTSLGRADAACFMAKDRGRNQYVLLDEADLKSSEWQSQVDWAARITELIESDRLRLHFQRILPVANPGDRYNKCEVLLRALDDDGELIMPGVFIPAAERFSLMKNLDRWVVQAVLRNIQAGGELSRFRTISLNLSGDAMSDPEFCQFLEAQLEHSGVDGHRLCFEVTETVAINNFDHAIHLISALKQYHCRFALDDFGAGVSSFGYLKRLPVDVLKIDGAFIRNVNLDAVDQAMVRSVVDVANSLNLLTVAEFVDNPEVMAWLEANGVDYAQGFYLHKPEPVDGADA</sequence>
<dbReference type="Gene3D" id="3.20.20.450">
    <property type="entry name" value="EAL domain"/>
    <property type="match status" value="1"/>
</dbReference>
<dbReference type="InterPro" id="IPR035919">
    <property type="entry name" value="EAL_sf"/>
</dbReference>
<dbReference type="PROSITE" id="PS50883">
    <property type="entry name" value="EAL"/>
    <property type="match status" value="1"/>
</dbReference>
<name>A0A1E2V5V6_9GAMM</name>
<dbReference type="SUPFAM" id="SSF55073">
    <property type="entry name" value="Nucleotide cyclase"/>
    <property type="match status" value="1"/>
</dbReference>
<dbReference type="Gene3D" id="3.30.70.270">
    <property type="match status" value="1"/>
</dbReference>
<proteinExistence type="predicted"/>
<reference evidence="4 5" key="1">
    <citation type="submission" date="2016-08" db="EMBL/GenBank/DDBJ databases">
        <authorList>
            <person name="Seilhamer J.J."/>
        </authorList>
    </citation>
    <scope>NUCLEOTIDE SEQUENCE [LARGE SCALE GENOMIC DNA]</scope>
    <source>
        <strain evidence="4 5">PH27A</strain>
    </source>
</reference>
<keyword evidence="1" id="KW-0472">Membrane</keyword>
<evidence type="ECO:0000313" key="4">
    <source>
        <dbReference type="EMBL" id="ODC02246.1"/>
    </source>
</evidence>
<dbReference type="NCBIfam" id="TIGR00254">
    <property type="entry name" value="GGDEF"/>
    <property type="match status" value="1"/>
</dbReference>
<evidence type="ECO:0000313" key="5">
    <source>
        <dbReference type="Proteomes" id="UP000094291"/>
    </source>
</evidence>
<dbReference type="CDD" id="cd01948">
    <property type="entry name" value="EAL"/>
    <property type="match status" value="1"/>
</dbReference>
<feature type="transmembrane region" description="Helical" evidence="1">
    <location>
        <begin position="15"/>
        <end position="36"/>
    </location>
</feature>
<dbReference type="PROSITE" id="PS50887">
    <property type="entry name" value="GGDEF"/>
    <property type="match status" value="1"/>
</dbReference>
<keyword evidence="5" id="KW-1185">Reference proteome</keyword>
<dbReference type="Pfam" id="PF00990">
    <property type="entry name" value="GGDEF"/>
    <property type="match status" value="1"/>
</dbReference>
<dbReference type="AlphaFoldDB" id="A0A1E2V5V6"/>
<dbReference type="SMART" id="SM00267">
    <property type="entry name" value="GGDEF"/>
    <property type="match status" value="1"/>
</dbReference>
<dbReference type="SMART" id="SM00052">
    <property type="entry name" value="EAL"/>
    <property type="match status" value="1"/>
</dbReference>
<dbReference type="GO" id="GO:0071111">
    <property type="term" value="F:cyclic-guanylate-specific phosphodiesterase activity"/>
    <property type="evidence" value="ECO:0007669"/>
    <property type="project" value="InterPro"/>
</dbReference>
<dbReference type="InterPro" id="IPR029787">
    <property type="entry name" value="Nucleotide_cyclase"/>
</dbReference>
<keyword evidence="1" id="KW-0812">Transmembrane</keyword>
<evidence type="ECO:0000259" key="3">
    <source>
        <dbReference type="PROSITE" id="PS50887"/>
    </source>
</evidence>
<comment type="caution">
    <text evidence="4">The sequence shown here is derived from an EMBL/GenBank/DDBJ whole genome shotgun (WGS) entry which is preliminary data.</text>
</comment>
<evidence type="ECO:0000256" key="1">
    <source>
        <dbReference type="SAM" id="Phobius"/>
    </source>
</evidence>
<evidence type="ECO:0000259" key="2">
    <source>
        <dbReference type="PROSITE" id="PS50883"/>
    </source>
</evidence>
<evidence type="ECO:0008006" key="6">
    <source>
        <dbReference type="Google" id="ProtNLM"/>
    </source>
</evidence>
<feature type="domain" description="GGDEF" evidence="3">
    <location>
        <begin position="260"/>
        <end position="393"/>
    </location>
</feature>
<feature type="transmembrane region" description="Helical" evidence="1">
    <location>
        <begin position="193"/>
        <end position="215"/>
    </location>
</feature>
<keyword evidence="1" id="KW-1133">Transmembrane helix</keyword>
<dbReference type="RefSeq" id="WP_068996630.1">
    <property type="nucleotide sequence ID" value="NZ_MDTQ01000001.1"/>
</dbReference>
<dbReference type="InterPro" id="IPR000160">
    <property type="entry name" value="GGDEF_dom"/>
</dbReference>
<dbReference type="SUPFAM" id="SSF141868">
    <property type="entry name" value="EAL domain-like"/>
    <property type="match status" value="1"/>
</dbReference>
<accession>A0A1E2V5V6</accession>
<dbReference type="PANTHER" id="PTHR33121:SF23">
    <property type="entry name" value="CYCLIC DI-GMP PHOSPHODIESTERASE PDEB"/>
    <property type="match status" value="1"/>
</dbReference>